<dbReference type="Proteomes" id="UP000292003">
    <property type="component" value="Unassembled WGS sequence"/>
</dbReference>
<feature type="domain" description="DUF4232" evidence="2">
    <location>
        <begin position="82"/>
        <end position="209"/>
    </location>
</feature>
<organism evidence="3 4">
    <name type="scientific">Amycolatopsis suaedae</name>
    <dbReference type="NCBI Taxonomy" id="2510978"/>
    <lineage>
        <taxon>Bacteria</taxon>
        <taxon>Bacillati</taxon>
        <taxon>Actinomycetota</taxon>
        <taxon>Actinomycetes</taxon>
        <taxon>Pseudonocardiales</taxon>
        <taxon>Pseudonocardiaceae</taxon>
        <taxon>Amycolatopsis</taxon>
    </lineage>
</organism>
<dbReference type="Pfam" id="PF14016">
    <property type="entry name" value="DUF4232"/>
    <property type="match status" value="1"/>
</dbReference>
<keyword evidence="4" id="KW-1185">Reference proteome</keyword>
<accession>A0A4Q7JD76</accession>
<comment type="caution">
    <text evidence="3">The sequence shown here is derived from an EMBL/GenBank/DDBJ whole genome shotgun (WGS) entry which is preliminary data.</text>
</comment>
<evidence type="ECO:0000313" key="3">
    <source>
        <dbReference type="EMBL" id="RZQ64563.1"/>
    </source>
</evidence>
<dbReference type="InterPro" id="IPR025326">
    <property type="entry name" value="DUF4232"/>
</dbReference>
<name>A0A4Q7JD76_9PSEU</name>
<sequence length="216" mass="22884">MRLTNTLRSPPLCEETFRYRAPGHPRSERQPTTNREMTGMTGRSALAAIGLCAVTATACAPDAAPASSDEPLSGAVPPPAPCTAEQLTATLREESPGAGQRYATLTLTNDNAQTCTVNGFGDLRLTDDDGKALPTDSWRTPDPPPAEVRLEPGQAAHRRLHWTVVPAPDEPATGPCQQAPARLEVIPPDRWGTVAVPWSFGPVCQHGWLGGGAYAS</sequence>
<evidence type="ECO:0000313" key="4">
    <source>
        <dbReference type="Proteomes" id="UP000292003"/>
    </source>
</evidence>
<proteinExistence type="predicted"/>
<dbReference type="OrthoDB" id="485007at2"/>
<feature type="region of interest" description="Disordered" evidence="1">
    <location>
        <begin position="126"/>
        <end position="145"/>
    </location>
</feature>
<protein>
    <submittedName>
        <fullName evidence="3">DUF4232 domain-containing protein</fullName>
    </submittedName>
</protein>
<dbReference type="AlphaFoldDB" id="A0A4Q7JD76"/>
<feature type="region of interest" description="Disordered" evidence="1">
    <location>
        <begin position="62"/>
        <end position="82"/>
    </location>
</feature>
<gene>
    <name evidence="3" type="ORF">EWH70_06535</name>
</gene>
<evidence type="ECO:0000259" key="2">
    <source>
        <dbReference type="Pfam" id="PF14016"/>
    </source>
</evidence>
<feature type="region of interest" description="Disordered" evidence="1">
    <location>
        <begin position="18"/>
        <end position="37"/>
    </location>
</feature>
<reference evidence="3 4" key="1">
    <citation type="submission" date="2019-02" db="EMBL/GenBank/DDBJ databases">
        <title>Draft genome sequence of Amycolatopsis sp. 8-3EHSu isolated from roots of Suaeda maritima.</title>
        <authorList>
            <person name="Duangmal K."/>
            <person name="Chantavorakit T."/>
        </authorList>
    </citation>
    <scope>NUCLEOTIDE SEQUENCE [LARGE SCALE GENOMIC DNA]</scope>
    <source>
        <strain evidence="3 4">8-3EHSu</strain>
    </source>
</reference>
<evidence type="ECO:0000256" key="1">
    <source>
        <dbReference type="SAM" id="MobiDB-lite"/>
    </source>
</evidence>
<dbReference type="EMBL" id="SFCC01000003">
    <property type="protein sequence ID" value="RZQ64563.1"/>
    <property type="molecule type" value="Genomic_DNA"/>
</dbReference>